<evidence type="ECO:0000313" key="2">
    <source>
        <dbReference type="EMBL" id="CEK78931.1"/>
    </source>
</evidence>
<accession>A0A0B7AFX6</accession>
<name>A0A0B7AFX6_9EUPU</name>
<feature type="non-terminal residue" evidence="2">
    <location>
        <position position="1"/>
    </location>
</feature>
<proteinExistence type="predicted"/>
<evidence type="ECO:0000256" key="1">
    <source>
        <dbReference type="SAM" id="MobiDB-lite"/>
    </source>
</evidence>
<dbReference type="AlphaFoldDB" id="A0A0B7AFX6"/>
<sequence length="49" mass="5838">FFFPQSSPEDYVTWITDLHYVGSYHSSTKSSLRSNENKRPNFIKKKQIK</sequence>
<dbReference type="EMBL" id="HACG01032066">
    <property type="protein sequence ID" value="CEK78931.1"/>
    <property type="molecule type" value="Transcribed_RNA"/>
</dbReference>
<reference evidence="2" key="1">
    <citation type="submission" date="2014-12" db="EMBL/GenBank/DDBJ databases">
        <title>Insight into the proteome of Arion vulgaris.</title>
        <authorList>
            <person name="Aradska J."/>
            <person name="Bulat T."/>
            <person name="Smidak R."/>
            <person name="Sarate P."/>
            <person name="Gangsoo J."/>
            <person name="Sialana F."/>
            <person name="Bilban M."/>
            <person name="Lubec G."/>
        </authorList>
    </citation>
    <scope>NUCLEOTIDE SEQUENCE</scope>
    <source>
        <tissue evidence="2">Skin</tissue>
    </source>
</reference>
<feature type="region of interest" description="Disordered" evidence="1">
    <location>
        <begin position="26"/>
        <end position="49"/>
    </location>
</feature>
<protein>
    <submittedName>
        <fullName evidence="2">Uncharacterized protein</fullName>
    </submittedName>
</protein>
<organism evidence="2">
    <name type="scientific">Arion vulgaris</name>
    <dbReference type="NCBI Taxonomy" id="1028688"/>
    <lineage>
        <taxon>Eukaryota</taxon>
        <taxon>Metazoa</taxon>
        <taxon>Spiralia</taxon>
        <taxon>Lophotrochozoa</taxon>
        <taxon>Mollusca</taxon>
        <taxon>Gastropoda</taxon>
        <taxon>Heterobranchia</taxon>
        <taxon>Euthyneura</taxon>
        <taxon>Panpulmonata</taxon>
        <taxon>Eupulmonata</taxon>
        <taxon>Stylommatophora</taxon>
        <taxon>Helicina</taxon>
        <taxon>Arionoidea</taxon>
        <taxon>Arionidae</taxon>
        <taxon>Arion</taxon>
    </lineage>
</organism>
<gene>
    <name evidence="2" type="primary">ORF112636</name>
</gene>